<proteinExistence type="predicted"/>
<protein>
    <submittedName>
        <fullName evidence="6">Protein-S-isoprenylcysteine O-methyltransferase Ste14</fullName>
    </submittedName>
</protein>
<dbReference type="AlphaFoldDB" id="A0A841H353"/>
<comment type="subcellular location">
    <subcellularLocation>
        <location evidence="1">Endomembrane system</location>
        <topology evidence="1">Multi-pass membrane protein</topology>
    </subcellularLocation>
</comment>
<keyword evidence="6" id="KW-0808">Transferase</keyword>
<dbReference type="RefSeq" id="WP_170036404.1">
    <property type="nucleotide sequence ID" value="NZ_JABDTL010000002.1"/>
</dbReference>
<feature type="transmembrane region" description="Helical" evidence="5">
    <location>
        <begin position="114"/>
        <end position="138"/>
    </location>
</feature>
<evidence type="ECO:0000256" key="5">
    <source>
        <dbReference type="SAM" id="Phobius"/>
    </source>
</evidence>
<feature type="transmembrane region" description="Helical" evidence="5">
    <location>
        <begin position="158"/>
        <end position="176"/>
    </location>
</feature>
<keyword evidence="2 5" id="KW-0812">Transmembrane</keyword>
<dbReference type="EMBL" id="JACHIA010000014">
    <property type="protein sequence ID" value="MBB6072269.1"/>
    <property type="molecule type" value="Genomic_DNA"/>
</dbReference>
<evidence type="ECO:0000256" key="1">
    <source>
        <dbReference type="ARBA" id="ARBA00004127"/>
    </source>
</evidence>
<feature type="transmembrane region" description="Helical" evidence="5">
    <location>
        <begin position="196"/>
        <end position="216"/>
    </location>
</feature>
<reference evidence="6 7" key="1">
    <citation type="submission" date="2020-08" db="EMBL/GenBank/DDBJ databases">
        <title>Genomic Encyclopedia of Type Strains, Phase IV (KMG-IV): sequencing the most valuable type-strain genomes for metagenomic binning, comparative biology and taxonomic classification.</title>
        <authorList>
            <person name="Goeker M."/>
        </authorList>
    </citation>
    <scope>NUCLEOTIDE SEQUENCE [LARGE SCALE GENOMIC DNA]</scope>
    <source>
        <strain evidence="6 7">DSM 29007</strain>
    </source>
</reference>
<keyword evidence="6" id="KW-0489">Methyltransferase</keyword>
<dbReference type="GO" id="GO:0012505">
    <property type="term" value="C:endomembrane system"/>
    <property type="evidence" value="ECO:0007669"/>
    <property type="project" value="UniProtKB-SubCell"/>
</dbReference>
<keyword evidence="4 5" id="KW-0472">Membrane</keyword>
<comment type="caution">
    <text evidence="6">The sequence shown here is derived from an EMBL/GenBank/DDBJ whole genome shotgun (WGS) entry which is preliminary data.</text>
</comment>
<dbReference type="InterPro" id="IPR007318">
    <property type="entry name" value="Phopholipid_MeTrfase"/>
</dbReference>
<sequence>MSSSLPITPAADPVPRAVAGFFAVQGASVALWWPILYLVPRARELFRMSPGPDDVLLSFMLPDLAVLAPASLLGALLLARRDDRAAAILWCAAGAILYAVLFCLAFALRTDAGWLGVALMLPCALLSASCAAAVTPGFLGMLRPARPAPAGWNTAKTFAQMAVFWGVLLFLVPALIQSLQDRVGVPSFAAPGLRVIAAILFAACGGVGVWSAVVMAREGRGTPLPLDAPREMVVTGPYAFVRNPMAMSSLGQGAAVALYLGSPLVFVYVAIGAWMWQYLARPVEEHDLLRTFGAQYEAYRSAVRCWLPNAHRYSIDPLTDQQAGRVCPPTPYEA</sequence>
<feature type="transmembrane region" description="Helical" evidence="5">
    <location>
        <begin position="86"/>
        <end position="108"/>
    </location>
</feature>
<accession>A0A841H353</accession>
<evidence type="ECO:0000256" key="4">
    <source>
        <dbReference type="ARBA" id="ARBA00023136"/>
    </source>
</evidence>
<gene>
    <name evidence="6" type="ORF">HNQ61_003931</name>
</gene>
<dbReference type="GO" id="GO:0032259">
    <property type="term" value="P:methylation"/>
    <property type="evidence" value="ECO:0007669"/>
    <property type="project" value="UniProtKB-KW"/>
</dbReference>
<name>A0A841H353_9BACT</name>
<dbReference type="Proteomes" id="UP000582837">
    <property type="component" value="Unassembled WGS sequence"/>
</dbReference>
<evidence type="ECO:0000256" key="2">
    <source>
        <dbReference type="ARBA" id="ARBA00022692"/>
    </source>
</evidence>
<evidence type="ECO:0000313" key="6">
    <source>
        <dbReference type="EMBL" id="MBB6072269.1"/>
    </source>
</evidence>
<keyword evidence="7" id="KW-1185">Reference proteome</keyword>
<feature type="transmembrane region" description="Helical" evidence="5">
    <location>
        <begin position="59"/>
        <end position="79"/>
    </location>
</feature>
<dbReference type="Gene3D" id="1.20.120.1630">
    <property type="match status" value="1"/>
</dbReference>
<dbReference type="Pfam" id="PF04191">
    <property type="entry name" value="PEMT"/>
    <property type="match status" value="1"/>
</dbReference>
<evidence type="ECO:0000313" key="7">
    <source>
        <dbReference type="Proteomes" id="UP000582837"/>
    </source>
</evidence>
<keyword evidence="3 5" id="KW-1133">Transmembrane helix</keyword>
<dbReference type="GO" id="GO:0008168">
    <property type="term" value="F:methyltransferase activity"/>
    <property type="evidence" value="ECO:0007669"/>
    <property type="project" value="UniProtKB-KW"/>
</dbReference>
<feature type="transmembrane region" description="Helical" evidence="5">
    <location>
        <begin position="254"/>
        <end position="276"/>
    </location>
</feature>
<feature type="transmembrane region" description="Helical" evidence="5">
    <location>
        <begin position="21"/>
        <end position="39"/>
    </location>
</feature>
<organism evidence="6 7">
    <name type="scientific">Longimicrobium terrae</name>
    <dbReference type="NCBI Taxonomy" id="1639882"/>
    <lineage>
        <taxon>Bacteria</taxon>
        <taxon>Pseudomonadati</taxon>
        <taxon>Gemmatimonadota</taxon>
        <taxon>Longimicrobiia</taxon>
        <taxon>Longimicrobiales</taxon>
        <taxon>Longimicrobiaceae</taxon>
        <taxon>Longimicrobium</taxon>
    </lineage>
</organism>
<evidence type="ECO:0000256" key="3">
    <source>
        <dbReference type="ARBA" id="ARBA00022989"/>
    </source>
</evidence>